<reference evidence="1" key="2">
    <citation type="journal article" date="2015" name="Fish Shellfish Immunol.">
        <title>Early steps in the European eel (Anguilla anguilla)-Vibrio vulnificus interaction in the gills: Role of the RtxA13 toxin.</title>
        <authorList>
            <person name="Callol A."/>
            <person name="Pajuelo D."/>
            <person name="Ebbesson L."/>
            <person name="Teles M."/>
            <person name="MacKenzie S."/>
            <person name="Amaro C."/>
        </authorList>
    </citation>
    <scope>NUCLEOTIDE SEQUENCE</scope>
</reference>
<proteinExistence type="predicted"/>
<organism evidence="1">
    <name type="scientific">Anguilla anguilla</name>
    <name type="common">European freshwater eel</name>
    <name type="synonym">Muraena anguilla</name>
    <dbReference type="NCBI Taxonomy" id="7936"/>
    <lineage>
        <taxon>Eukaryota</taxon>
        <taxon>Metazoa</taxon>
        <taxon>Chordata</taxon>
        <taxon>Craniata</taxon>
        <taxon>Vertebrata</taxon>
        <taxon>Euteleostomi</taxon>
        <taxon>Actinopterygii</taxon>
        <taxon>Neopterygii</taxon>
        <taxon>Teleostei</taxon>
        <taxon>Anguilliformes</taxon>
        <taxon>Anguillidae</taxon>
        <taxon>Anguilla</taxon>
    </lineage>
</organism>
<name>A0A0E9Q971_ANGAN</name>
<dbReference type="AlphaFoldDB" id="A0A0E9Q971"/>
<dbReference type="EMBL" id="GBXM01095303">
    <property type="protein sequence ID" value="JAH13274.1"/>
    <property type="molecule type" value="Transcribed_RNA"/>
</dbReference>
<sequence>MLCVQSCPSVGFSESAHSSPISLSYGTAAHWILYIIELSGLLYGKTPGQGSWF</sequence>
<accession>A0A0E9Q971</accession>
<evidence type="ECO:0000313" key="1">
    <source>
        <dbReference type="EMBL" id="JAH13274.1"/>
    </source>
</evidence>
<reference evidence="1" key="1">
    <citation type="submission" date="2014-11" db="EMBL/GenBank/DDBJ databases">
        <authorList>
            <person name="Amaro Gonzalez C."/>
        </authorList>
    </citation>
    <scope>NUCLEOTIDE SEQUENCE</scope>
</reference>
<protein>
    <submittedName>
        <fullName evidence="1">Uncharacterized protein</fullName>
    </submittedName>
</protein>